<evidence type="ECO:0000313" key="16">
    <source>
        <dbReference type="EMBL" id="TWW73099.1"/>
    </source>
</evidence>
<name>A0A5C6P2E9_9TELE</name>
<evidence type="ECO:0000256" key="5">
    <source>
        <dbReference type="ARBA" id="ARBA00022490"/>
    </source>
</evidence>
<comment type="caution">
    <text evidence="16">The sequence shown here is derived from an EMBL/GenBank/DDBJ whole genome shotgun (WGS) entry which is preliminary data.</text>
</comment>
<keyword evidence="7" id="KW-0221">Differentiation</keyword>
<evidence type="ECO:0000256" key="6">
    <source>
        <dbReference type="ARBA" id="ARBA00022541"/>
    </source>
</evidence>
<keyword evidence="5" id="KW-0963">Cytoplasm</keyword>
<keyword evidence="9 14" id="KW-0175">Coiled coil</keyword>
<dbReference type="InterPro" id="IPR026752">
    <property type="entry name" value="Cavin_fam"/>
</dbReference>
<evidence type="ECO:0000256" key="8">
    <source>
        <dbReference type="ARBA" id="ARBA00023015"/>
    </source>
</evidence>
<protein>
    <recommendedName>
        <fullName evidence="13">Muscle-restricted coiled-coil protein</fullName>
    </recommendedName>
</protein>
<evidence type="ECO:0000256" key="3">
    <source>
        <dbReference type="ARBA" id="ARBA00008836"/>
    </source>
</evidence>
<keyword evidence="12" id="KW-0804">Transcription</keyword>
<accession>A0A5C6P2E9</accession>
<keyword evidence="17" id="KW-1185">Reference proteome</keyword>
<reference evidence="16 17" key="1">
    <citation type="submission" date="2019-04" db="EMBL/GenBank/DDBJ databases">
        <title>Chromosome genome assembly for Takifugu flavidus.</title>
        <authorList>
            <person name="Xiao S."/>
        </authorList>
    </citation>
    <scope>NUCLEOTIDE SEQUENCE [LARGE SCALE GENOMIC DNA]</scope>
    <source>
        <strain evidence="16">HTHZ2018</strain>
        <tissue evidence="16">Muscle</tissue>
    </source>
</reference>
<sequence>MDQHKFQKAGVQEPLEIVGVEDEAGNPISALTILSLLERVAGIIDNVQSSQQRMEERQLELENNIRSVQGDVLKLAKDHGDTSSTVEKLLQKTRKVSANVKDVRTRVEKQNVRVKKVESTQDELLTRNKFRVVIYQSNIWDTSGGLRPHFLHPELPPKAGGHSRTTESSGRGKIGLGGLGVIGASTQGGRFPRGEKEVPSVAVTKCPKGVSLEGLEMEPDSYDVPADLSSDEEYLSVEEADPSRTTRIKRSMAKGTESLKAAFSKENMTKTKDNLGTKFHNLGEKVMPPERRDKMHQAGERLKENIAKRAPSKDTFRIKLKKERAVAEGQEGAEVQEPAASPGVTYTEVAAETKREGPVEEVAATRIGE</sequence>
<evidence type="ECO:0000256" key="4">
    <source>
        <dbReference type="ARBA" id="ARBA00022473"/>
    </source>
</evidence>
<evidence type="ECO:0000256" key="7">
    <source>
        <dbReference type="ARBA" id="ARBA00022782"/>
    </source>
</evidence>
<dbReference type="GO" id="GO:0005901">
    <property type="term" value="C:caveola"/>
    <property type="evidence" value="ECO:0007669"/>
    <property type="project" value="UniProtKB-SubCell"/>
</dbReference>
<dbReference type="GO" id="GO:0007517">
    <property type="term" value="P:muscle organ development"/>
    <property type="evidence" value="ECO:0007669"/>
    <property type="project" value="UniProtKB-KW"/>
</dbReference>
<keyword evidence="6" id="KW-0517">Myogenesis</keyword>
<feature type="coiled-coil region" evidence="14">
    <location>
        <begin position="44"/>
        <end position="71"/>
    </location>
</feature>
<evidence type="ECO:0000256" key="10">
    <source>
        <dbReference type="ARBA" id="ARBA00023136"/>
    </source>
</evidence>
<proteinExistence type="inferred from homology"/>
<dbReference type="PANTHER" id="PTHR15240:SF4">
    <property type="entry name" value="CAVEOLAE-ASSOCIATED PROTEIN 4"/>
    <property type="match status" value="1"/>
</dbReference>
<evidence type="ECO:0000256" key="12">
    <source>
        <dbReference type="ARBA" id="ARBA00023163"/>
    </source>
</evidence>
<organism evidence="16 17">
    <name type="scientific">Takifugu flavidus</name>
    <name type="common">sansaifugu</name>
    <dbReference type="NCBI Taxonomy" id="433684"/>
    <lineage>
        <taxon>Eukaryota</taxon>
        <taxon>Metazoa</taxon>
        <taxon>Chordata</taxon>
        <taxon>Craniata</taxon>
        <taxon>Vertebrata</taxon>
        <taxon>Euteleostomi</taxon>
        <taxon>Actinopterygii</taxon>
        <taxon>Neopterygii</taxon>
        <taxon>Teleostei</taxon>
        <taxon>Neoteleostei</taxon>
        <taxon>Acanthomorphata</taxon>
        <taxon>Eupercaria</taxon>
        <taxon>Tetraodontiformes</taxon>
        <taxon>Tetradontoidea</taxon>
        <taxon>Tetraodontidae</taxon>
        <taxon>Takifugu</taxon>
    </lineage>
</organism>
<dbReference type="GO" id="GO:0030017">
    <property type="term" value="C:sarcomere"/>
    <property type="evidence" value="ECO:0007669"/>
    <property type="project" value="UniProtKB-SubCell"/>
</dbReference>
<keyword evidence="11" id="KW-0010">Activator</keyword>
<feature type="region of interest" description="Disordered" evidence="15">
    <location>
        <begin position="157"/>
        <end position="178"/>
    </location>
</feature>
<dbReference type="Pfam" id="PF15237">
    <property type="entry name" value="PTRF_SDPR"/>
    <property type="match status" value="2"/>
</dbReference>
<dbReference type="GO" id="GO:0030154">
    <property type="term" value="P:cell differentiation"/>
    <property type="evidence" value="ECO:0007669"/>
    <property type="project" value="UniProtKB-KW"/>
</dbReference>
<evidence type="ECO:0000256" key="1">
    <source>
        <dbReference type="ARBA" id="ARBA00004204"/>
    </source>
</evidence>
<evidence type="ECO:0000256" key="11">
    <source>
        <dbReference type="ARBA" id="ARBA00023159"/>
    </source>
</evidence>
<dbReference type="EMBL" id="RHFK02000007">
    <property type="protein sequence ID" value="TWW73099.1"/>
    <property type="molecule type" value="Genomic_DNA"/>
</dbReference>
<gene>
    <name evidence="16" type="ORF">D4764_15G0004930</name>
</gene>
<dbReference type="GO" id="GO:0010468">
    <property type="term" value="P:regulation of gene expression"/>
    <property type="evidence" value="ECO:0007669"/>
    <property type="project" value="TreeGrafter"/>
</dbReference>
<comment type="subcellular location">
    <subcellularLocation>
        <location evidence="1">Cytoplasm</location>
        <location evidence="1">Myofibril</location>
        <location evidence="1">Sarcomere</location>
    </subcellularLocation>
    <subcellularLocation>
        <location evidence="2">Membrane</location>
        <location evidence="2">Caveola</location>
    </subcellularLocation>
</comment>
<evidence type="ECO:0000256" key="14">
    <source>
        <dbReference type="SAM" id="Coils"/>
    </source>
</evidence>
<dbReference type="AlphaFoldDB" id="A0A5C6P2E9"/>
<dbReference type="PANTHER" id="PTHR15240">
    <property type="entry name" value="CAVIN"/>
    <property type="match status" value="1"/>
</dbReference>
<keyword evidence="4" id="KW-0217">Developmental protein</keyword>
<keyword evidence="10" id="KW-0472">Membrane</keyword>
<comment type="similarity">
    <text evidence="3">Belongs to the CAVIN family.</text>
</comment>
<evidence type="ECO:0000256" key="13">
    <source>
        <dbReference type="ARBA" id="ARBA00030534"/>
    </source>
</evidence>
<keyword evidence="8" id="KW-0805">Transcription regulation</keyword>
<feature type="region of interest" description="Disordered" evidence="15">
    <location>
        <begin position="325"/>
        <end position="369"/>
    </location>
</feature>
<evidence type="ECO:0000313" key="17">
    <source>
        <dbReference type="Proteomes" id="UP000324091"/>
    </source>
</evidence>
<evidence type="ECO:0000256" key="2">
    <source>
        <dbReference type="ARBA" id="ARBA00004345"/>
    </source>
</evidence>
<dbReference type="Proteomes" id="UP000324091">
    <property type="component" value="Chromosome 15"/>
</dbReference>
<evidence type="ECO:0000256" key="9">
    <source>
        <dbReference type="ARBA" id="ARBA00023054"/>
    </source>
</evidence>
<evidence type="ECO:0000256" key="15">
    <source>
        <dbReference type="SAM" id="MobiDB-lite"/>
    </source>
</evidence>